<accession>A0ABT7R0C3</accession>
<dbReference type="InterPro" id="IPR050834">
    <property type="entry name" value="Glycosyltransf_2"/>
</dbReference>
<dbReference type="PANTHER" id="PTHR43685">
    <property type="entry name" value="GLYCOSYLTRANSFERASE"/>
    <property type="match status" value="1"/>
</dbReference>
<feature type="domain" description="Glycosyltransferase 2-like" evidence="1">
    <location>
        <begin position="2"/>
        <end position="126"/>
    </location>
</feature>
<proteinExistence type="predicted"/>
<protein>
    <submittedName>
        <fullName evidence="2">Glycosyltransferase family A protein</fullName>
    </submittedName>
</protein>
<dbReference type="InterPro" id="IPR029044">
    <property type="entry name" value="Nucleotide-diphossugar_trans"/>
</dbReference>
<reference evidence="2" key="1">
    <citation type="submission" date="2023-01" db="EMBL/GenBank/DDBJ databases">
        <title>Sulfurovum sp. zt1-1 genome assembly.</title>
        <authorList>
            <person name="Wang J."/>
        </authorList>
    </citation>
    <scope>NUCLEOTIDE SEQUENCE</scope>
    <source>
        <strain evidence="2">Zt1-1</strain>
    </source>
</reference>
<sequence length="322" mass="36838">MVIPLYNKEHYVARAIQSVFDQTFQDFEIIIVDDGSTDRSMEAVKNFDDPRIHLISQKNAGVSAARNKGISEAQYTLISFLDADDYWEKDFLATMWRLYEKYENCSVFAVNYRILLNNGTMQTPIINGLPEDFREGVLNDYFQIAAKSDPIICSISFAVKKNAIEAIDGFPLSIRAGEDLLTWAKLAAHFDIAYSLEPKAVFSREEASPDAMPRIPDTHDKVGEGLRALLLSGNTNRISGLKEYIAYWHKIRVAIFLRLGMQKEARKEFYKMSEFAHKDLKYFVYALLVFSPNWMSKGLEAFVSWVNIYRRKYLSNGNGGNL</sequence>
<dbReference type="Pfam" id="PF00535">
    <property type="entry name" value="Glycos_transf_2"/>
    <property type="match status" value="1"/>
</dbReference>
<dbReference type="EMBL" id="JAQIBD010000004">
    <property type="protein sequence ID" value="MDM5272546.1"/>
    <property type="molecule type" value="Genomic_DNA"/>
</dbReference>
<gene>
    <name evidence="2" type="ORF">PGH07_10195</name>
</gene>
<dbReference type="CDD" id="cd00761">
    <property type="entry name" value="Glyco_tranf_GTA_type"/>
    <property type="match status" value="1"/>
</dbReference>
<name>A0ABT7R0C3_9BACT</name>
<dbReference type="RefSeq" id="WP_289414366.1">
    <property type="nucleotide sequence ID" value="NZ_JAQIBD010000004.1"/>
</dbReference>
<dbReference type="PANTHER" id="PTHR43685:SF11">
    <property type="entry name" value="GLYCOSYLTRANSFERASE TAGX-RELATED"/>
    <property type="match status" value="1"/>
</dbReference>
<evidence type="ECO:0000313" key="3">
    <source>
        <dbReference type="Proteomes" id="UP001169069"/>
    </source>
</evidence>
<organism evidence="2 3">
    <name type="scientific">Sulfurovum zhangzhouensis</name>
    <dbReference type="NCBI Taxonomy" id="3019067"/>
    <lineage>
        <taxon>Bacteria</taxon>
        <taxon>Pseudomonadati</taxon>
        <taxon>Campylobacterota</taxon>
        <taxon>Epsilonproteobacteria</taxon>
        <taxon>Campylobacterales</taxon>
        <taxon>Sulfurovaceae</taxon>
        <taxon>Sulfurovum</taxon>
    </lineage>
</organism>
<dbReference type="Gene3D" id="3.90.550.10">
    <property type="entry name" value="Spore Coat Polysaccharide Biosynthesis Protein SpsA, Chain A"/>
    <property type="match status" value="1"/>
</dbReference>
<dbReference type="SUPFAM" id="SSF53448">
    <property type="entry name" value="Nucleotide-diphospho-sugar transferases"/>
    <property type="match status" value="1"/>
</dbReference>
<comment type="caution">
    <text evidence="2">The sequence shown here is derived from an EMBL/GenBank/DDBJ whole genome shotgun (WGS) entry which is preliminary data.</text>
</comment>
<evidence type="ECO:0000313" key="2">
    <source>
        <dbReference type="EMBL" id="MDM5272546.1"/>
    </source>
</evidence>
<dbReference type="Proteomes" id="UP001169069">
    <property type="component" value="Unassembled WGS sequence"/>
</dbReference>
<dbReference type="InterPro" id="IPR001173">
    <property type="entry name" value="Glyco_trans_2-like"/>
</dbReference>
<keyword evidence="3" id="KW-1185">Reference proteome</keyword>
<evidence type="ECO:0000259" key="1">
    <source>
        <dbReference type="Pfam" id="PF00535"/>
    </source>
</evidence>